<reference evidence="4 5" key="1">
    <citation type="journal article" date="2024" name="Plant Biotechnol. J.">
        <title>Dendrobium thyrsiflorum genome and its molecular insights into genes involved in important horticultural traits.</title>
        <authorList>
            <person name="Chen B."/>
            <person name="Wang J.Y."/>
            <person name="Zheng P.J."/>
            <person name="Li K.L."/>
            <person name="Liang Y.M."/>
            <person name="Chen X.F."/>
            <person name="Zhang C."/>
            <person name="Zhao X."/>
            <person name="He X."/>
            <person name="Zhang G.Q."/>
            <person name="Liu Z.J."/>
            <person name="Xu Q."/>
        </authorList>
    </citation>
    <scope>NUCLEOTIDE SEQUENCE [LARGE SCALE GENOMIC DNA]</scope>
    <source>
        <strain evidence="4">GZMU011</strain>
    </source>
</reference>
<keyword evidence="5" id="KW-1185">Reference proteome</keyword>
<dbReference type="Proteomes" id="UP001552299">
    <property type="component" value="Unassembled WGS sequence"/>
</dbReference>
<dbReference type="InterPro" id="IPR025558">
    <property type="entry name" value="DUF4283"/>
</dbReference>
<evidence type="ECO:0000313" key="5">
    <source>
        <dbReference type="Proteomes" id="UP001552299"/>
    </source>
</evidence>
<dbReference type="InterPro" id="IPR040256">
    <property type="entry name" value="At4g02000-like"/>
</dbReference>
<dbReference type="PANTHER" id="PTHR31286:SF99">
    <property type="entry name" value="DUF4283 DOMAIN-CONTAINING PROTEIN"/>
    <property type="match status" value="1"/>
</dbReference>
<dbReference type="Pfam" id="PF14111">
    <property type="entry name" value="DUF4283"/>
    <property type="match status" value="1"/>
</dbReference>
<evidence type="ECO:0000313" key="4">
    <source>
        <dbReference type="EMBL" id="KAL0925197.1"/>
    </source>
</evidence>
<dbReference type="PANTHER" id="PTHR31286">
    <property type="entry name" value="GLYCINE-RICH CELL WALL STRUCTURAL PROTEIN 1.8-LIKE"/>
    <property type="match status" value="1"/>
</dbReference>
<dbReference type="AlphaFoldDB" id="A0ABD0VR99"/>
<feature type="region of interest" description="Disordered" evidence="1">
    <location>
        <begin position="211"/>
        <end position="241"/>
    </location>
</feature>
<comment type="caution">
    <text evidence="4">The sequence shown here is derived from an EMBL/GenBank/DDBJ whole genome shotgun (WGS) entry which is preliminary data.</text>
</comment>
<evidence type="ECO:0000259" key="3">
    <source>
        <dbReference type="Pfam" id="PF14392"/>
    </source>
</evidence>
<dbReference type="EMBL" id="JANQDX010000004">
    <property type="protein sequence ID" value="KAL0925197.1"/>
    <property type="molecule type" value="Genomic_DNA"/>
</dbReference>
<proteinExistence type="predicted"/>
<accession>A0ABD0VR99</accession>
<dbReference type="InterPro" id="IPR025836">
    <property type="entry name" value="Zn_knuckle_CX2CX4HX4C"/>
</dbReference>
<dbReference type="Pfam" id="PF14392">
    <property type="entry name" value="zf-CCHC_4"/>
    <property type="match status" value="1"/>
</dbReference>
<evidence type="ECO:0000259" key="2">
    <source>
        <dbReference type="Pfam" id="PF14111"/>
    </source>
</evidence>
<gene>
    <name evidence="4" type="ORF">M5K25_003512</name>
</gene>
<sequence length="322" mass="35196">MVGANRARLDRALVAHRLGRRISFPYLLSKLRRKWFQFGEFQVVSTGSRSFLCIFPSIMARDAVLQGGPLSVSGSLIGLDRWTPEYSPSSLQGLHSAVWVRLPQLPLLYWDLTNLSRIASILGELLWMDEHPTTWCRSSFARLCIRLDLTKPLRPGIWLDGLAGKFFQRFEYEGISSFCFQCGLVDHSASACPFHPQGGALVPPVVSPPLSPGLADSTPSSPSLEVLPAPSTPPSATELGIWNIVKRKTRPRPATPKPSSGHPSVIAAPPTFSLARPFSASSSRPSSRLLGLDLGPIVVSPRKRKKLVPTLFGGDDVPFVDP</sequence>
<organism evidence="4 5">
    <name type="scientific">Dendrobium thyrsiflorum</name>
    <name type="common">Pinecone-like raceme dendrobium</name>
    <name type="synonym">Orchid</name>
    <dbReference type="NCBI Taxonomy" id="117978"/>
    <lineage>
        <taxon>Eukaryota</taxon>
        <taxon>Viridiplantae</taxon>
        <taxon>Streptophyta</taxon>
        <taxon>Embryophyta</taxon>
        <taxon>Tracheophyta</taxon>
        <taxon>Spermatophyta</taxon>
        <taxon>Magnoliopsida</taxon>
        <taxon>Liliopsida</taxon>
        <taxon>Asparagales</taxon>
        <taxon>Orchidaceae</taxon>
        <taxon>Epidendroideae</taxon>
        <taxon>Malaxideae</taxon>
        <taxon>Dendrobiinae</taxon>
        <taxon>Dendrobium</taxon>
    </lineage>
</organism>
<evidence type="ECO:0000256" key="1">
    <source>
        <dbReference type="SAM" id="MobiDB-lite"/>
    </source>
</evidence>
<name>A0ABD0VR99_DENTH</name>
<feature type="domain" description="Zinc knuckle CX2CX4HX4C" evidence="3">
    <location>
        <begin position="149"/>
        <end position="194"/>
    </location>
</feature>
<feature type="domain" description="DUF4283" evidence="2">
    <location>
        <begin position="6"/>
        <end position="89"/>
    </location>
</feature>
<protein>
    <recommendedName>
        <fullName evidence="6">DUF4283 domain-containing protein</fullName>
    </recommendedName>
</protein>
<evidence type="ECO:0008006" key="6">
    <source>
        <dbReference type="Google" id="ProtNLM"/>
    </source>
</evidence>